<accession>A0A0D0A1U7</accession>
<dbReference type="Proteomes" id="UP000054485">
    <property type="component" value="Unassembled WGS sequence"/>
</dbReference>
<dbReference type="InterPro" id="IPR001680">
    <property type="entry name" value="WD40_rpt"/>
</dbReference>
<dbReference type="InterPro" id="IPR015943">
    <property type="entry name" value="WD40/YVTN_repeat-like_dom_sf"/>
</dbReference>
<keyword evidence="1 3" id="KW-0853">WD repeat</keyword>
<keyword evidence="5" id="KW-1185">Reference proteome</keyword>
<dbReference type="Gene3D" id="2.130.10.10">
    <property type="entry name" value="YVTN repeat-like/Quinoprotein amine dehydrogenase"/>
    <property type="match status" value="1"/>
</dbReference>
<gene>
    <name evidence="4" type="ORF">CY34DRAFT_760473</name>
</gene>
<evidence type="ECO:0000256" key="1">
    <source>
        <dbReference type="ARBA" id="ARBA00022574"/>
    </source>
</evidence>
<dbReference type="PROSITE" id="PS00678">
    <property type="entry name" value="WD_REPEATS_1"/>
    <property type="match status" value="2"/>
</dbReference>
<dbReference type="Pfam" id="PF00400">
    <property type="entry name" value="WD40"/>
    <property type="match status" value="2"/>
</dbReference>
<name>A0A0D0A1U7_9AGAM</name>
<feature type="non-terminal residue" evidence="4">
    <location>
        <position position="1"/>
    </location>
</feature>
<evidence type="ECO:0000256" key="2">
    <source>
        <dbReference type="ARBA" id="ARBA00022737"/>
    </source>
</evidence>
<protein>
    <recommendedName>
        <fullName evidence="6">Peroxin-7</fullName>
    </recommendedName>
</protein>
<evidence type="ECO:0000313" key="5">
    <source>
        <dbReference type="Proteomes" id="UP000054485"/>
    </source>
</evidence>
<evidence type="ECO:0000313" key="4">
    <source>
        <dbReference type="EMBL" id="KIK32129.1"/>
    </source>
</evidence>
<dbReference type="InterPro" id="IPR019775">
    <property type="entry name" value="WD40_repeat_CS"/>
</dbReference>
<dbReference type="PROSITE" id="PS50082">
    <property type="entry name" value="WD_REPEATS_2"/>
    <property type="match status" value="2"/>
</dbReference>
<dbReference type="SMART" id="SM00320">
    <property type="entry name" value="WD40"/>
    <property type="match status" value="1"/>
</dbReference>
<dbReference type="InterPro" id="IPR036322">
    <property type="entry name" value="WD40_repeat_dom_sf"/>
</dbReference>
<proteinExistence type="predicted"/>
<dbReference type="SUPFAM" id="SSF50978">
    <property type="entry name" value="WD40 repeat-like"/>
    <property type="match status" value="1"/>
</dbReference>
<dbReference type="EMBL" id="KN836389">
    <property type="protein sequence ID" value="KIK32129.1"/>
    <property type="molecule type" value="Genomic_DNA"/>
</dbReference>
<dbReference type="InParanoid" id="A0A0D0A1U7"/>
<evidence type="ECO:0000256" key="3">
    <source>
        <dbReference type="PROSITE-ProRule" id="PRU00221"/>
    </source>
</evidence>
<reference evidence="5" key="2">
    <citation type="submission" date="2015-01" db="EMBL/GenBank/DDBJ databases">
        <title>Evolutionary Origins and Diversification of the Mycorrhizal Mutualists.</title>
        <authorList>
            <consortium name="DOE Joint Genome Institute"/>
            <consortium name="Mycorrhizal Genomics Consortium"/>
            <person name="Kohler A."/>
            <person name="Kuo A."/>
            <person name="Nagy L.G."/>
            <person name="Floudas D."/>
            <person name="Copeland A."/>
            <person name="Barry K.W."/>
            <person name="Cichocki N."/>
            <person name="Veneault-Fourrey C."/>
            <person name="LaButti K."/>
            <person name="Lindquist E.A."/>
            <person name="Lipzen A."/>
            <person name="Lundell T."/>
            <person name="Morin E."/>
            <person name="Murat C."/>
            <person name="Riley R."/>
            <person name="Ohm R."/>
            <person name="Sun H."/>
            <person name="Tunlid A."/>
            <person name="Henrissat B."/>
            <person name="Grigoriev I.V."/>
            <person name="Hibbett D.S."/>
            <person name="Martin F."/>
        </authorList>
    </citation>
    <scope>NUCLEOTIDE SEQUENCE [LARGE SCALE GENOMIC DNA]</scope>
    <source>
        <strain evidence="5">UH-Slu-Lm8-n1</strain>
    </source>
</reference>
<keyword evidence="2" id="KW-0677">Repeat</keyword>
<sequence length="112" mass="12599">LASTSWDGTARLWNLQVGPPLQHGNYVSCAVFSADGNLLSSACADENTYVWDVYAILKAAGLEDLLFIPDVSTNLTRTRYYLIPNDRQTQNSELSKKVCIILWLFRNETRSL</sequence>
<organism evidence="4 5">
    <name type="scientific">Suillus luteus UH-Slu-Lm8-n1</name>
    <dbReference type="NCBI Taxonomy" id="930992"/>
    <lineage>
        <taxon>Eukaryota</taxon>
        <taxon>Fungi</taxon>
        <taxon>Dikarya</taxon>
        <taxon>Basidiomycota</taxon>
        <taxon>Agaricomycotina</taxon>
        <taxon>Agaricomycetes</taxon>
        <taxon>Agaricomycetidae</taxon>
        <taxon>Boletales</taxon>
        <taxon>Suillineae</taxon>
        <taxon>Suillaceae</taxon>
        <taxon>Suillus</taxon>
    </lineage>
</organism>
<reference evidence="4 5" key="1">
    <citation type="submission" date="2014-04" db="EMBL/GenBank/DDBJ databases">
        <authorList>
            <consortium name="DOE Joint Genome Institute"/>
            <person name="Kuo A."/>
            <person name="Ruytinx J."/>
            <person name="Rineau F."/>
            <person name="Colpaert J."/>
            <person name="Kohler A."/>
            <person name="Nagy L.G."/>
            <person name="Floudas D."/>
            <person name="Copeland A."/>
            <person name="Barry K.W."/>
            <person name="Cichocki N."/>
            <person name="Veneault-Fourrey C."/>
            <person name="LaButti K."/>
            <person name="Lindquist E.A."/>
            <person name="Lipzen A."/>
            <person name="Lundell T."/>
            <person name="Morin E."/>
            <person name="Murat C."/>
            <person name="Sun H."/>
            <person name="Tunlid A."/>
            <person name="Henrissat B."/>
            <person name="Grigoriev I.V."/>
            <person name="Hibbett D.S."/>
            <person name="Martin F."/>
            <person name="Nordberg H.P."/>
            <person name="Cantor M.N."/>
            <person name="Hua S.X."/>
        </authorList>
    </citation>
    <scope>NUCLEOTIDE SEQUENCE [LARGE SCALE GENOMIC DNA]</scope>
    <source>
        <strain evidence="4 5">UH-Slu-Lm8-n1</strain>
    </source>
</reference>
<dbReference type="AlphaFoldDB" id="A0A0D0A1U7"/>
<dbReference type="HOGENOM" id="CLU_2151877_0_0_1"/>
<feature type="repeat" description="WD" evidence="3">
    <location>
        <begin position="20"/>
        <end position="53"/>
    </location>
</feature>
<evidence type="ECO:0008006" key="6">
    <source>
        <dbReference type="Google" id="ProtNLM"/>
    </source>
</evidence>
<feature type="repeat" description="WD" evidence="3">
    <location>
        <begin position="1"/>
        <end position="23"/>
    </location>
</feature>
<dbReference type="OrthoDB" id="538223at2759"/>